<feature type="compositionally biased region" description="Basic residues" evidence="8">
    <location>
        <begin position="383"/>
        <end position="394"/>
    </location>
</feature>
<comment type="caution">
    <text evidence="11">The sequence shown here is derived from an EMBL/GenBank/DDBJ whole genome shotgun (WGS) entry which is preliminary data.</text>
</comment>
<keyword evidence="9" id="KW-0812">Transmembrane</keyword>
<evidence type="ECO:0000259" key="10">
    <source>
        <dbReference type="PROSITE" id="PS50011"/>
    </source>
</evidence>
<keyword evidence="9" id="KW-0472">Membrane</keyword>
<evidence type="ECO:0000256" key="8">
    <source>
        <dbReference type="SAM" id="MobiDB-lite"/>
    </source>
</evidence>
<feature type="compositionally biased region" description="Low complexity" evidence="8">
    <location>
        <begin position="352"/>
        <end position="369"/>
    </location>
</feature>
<dbReference type="PANTHER" id="PTHR43289:SF6">
    <property type="entry name" value="SERINE_THREONINE-PROTEIN KINASE NEKL-3"/>
    <property type="match status" value="1"/>
</dbReference>
<organism evidence="11 12">
    <name type="scientific">Streptomyces maoxianensis</name>
    <dbReference type="NCBI Taxonomy" id="1459942"/>
    <lineage>
        <taxon>Bacteria</taxon>
        <taxon>Bacillati</taxon>
        <taxon>Actinomycetota</taxon>
        <taxon>Actinomycetes</taxon>
        <taxon>Kitasatosporales</taxon>
        <taxon>Streptomycetaceae</taxon>
        <taxon>Streptomyces</taxon>
    </lineage>
</organism>
<feature type="transmembrane region" description="Helical" evidence="9">
    <location>
        <begin position="307"/>
        <end position="328"/>
    </location>
</feature>
<dbReference type="PROSITE" id="PS00108">
    <property type="entry name" value="PROTEIN_KINASE_ST"/>
    <property type="match status" value="1"/>
</dbReference>
<keyword evidence="4 7" id="KW-0547">Nucleotide-binding</keyword>
<evidence type="ECO:0000313" key="11">
    <source>
        <dbReference type="EMBL" id="MFC4611351.1"/>
    </source>
</evidence>
<dbReference type="CDD" id="cd14014">
    <property type="entry name" value="STKc_PknB_like"/>
    <property type="match status" value="1"/>
</dbReference>
<dbReference type="Gene3D" id="1.10.510.10">
    <property type="entry name" value="Transferase(Phosphotransferase) domain 1"/>
    <property type="match status" value="1"/>
</dbReference>
<feature type="compositionally biased region" description="Acidic residues" evidence="8">
    <location>
        <begin position="370"/>
        <end position="379"/>
    </location>
</feature>
<dbReference type="InterPro" id="IPR011009">
    <property type="entry name" value="Kinase-like_dom_sf"/>
</dbReference>
<protein>
    <recommendedName>
        <fullName evidence="1">non-specific serine/threonine protein kinase</fullName>
        <ecNumber evidence="1">2.7.11.1</ecNumber>
    </recommendedName>
</protein>
<dbReference type="PANTHER" id="PTHR43289">
    <property type="entry name" value="MITOGEN-ACTIVATED PROTEIN KINASE KINASE KINASE 20-RELATED"/>
    <property type="match status" value="1"/>
</dbReference>
<gene>
    <name evidence="11" type="ORF">ACFO9E_26670</name>
</gene>
<feature type="binding site" evidence="7">
    <location>
        <position position="34"/>
    </location>
    <ligand>
        <name>ATP</name>
        <dbReference type="ChEBI" id="CHEBI:30616"/>
    </ligand>
</feature>
<evidence type="ECO:0000256" key="7">
    <source>
        <dbReference type="PROSITE-ProRule" id="PRU10141"/>
    </source>
</evidence>
<reference evidence="12" key="1">
    <citation type="journal article" date="2019" name="Int. J. Syst. Evol. Microbiol.">
        <title>The Global Catalogue of Microorganisms (GCM) 10K type strain sequencing project: providing services to taxonomists for standard genome sequencing and annotation.</title>
        <authorList>
            <consortium name="The Broad Institute Genomics Platform"/>
            <consortium name="The Broad Institute Genome Sequencing Center for Infectious Disease"/>
            <person name="Wu L."/>
            <person name="Ma J."/>
        </authorList>
    </citation>
    <scope>NUCLEOTIDE SEQUENCE [LARGE SCALE GENOMIC DNA]</scope>
    <source>
        <strain evidence="12">CGMCC 4.7139</strain>
    </source>
</reference>
<dbReference type="Pfam" id="PF00069">
    <property type="entry name" value="Pkinase"/>
    <property type="match status" value="1"/>
</dbReference>
<name>A0ABV9GAM9_9ACTN</name>
<dbReference type="SMART" id="SM00220">
    <property type="entry name" value="S_TKc"/>
    <property type="match status" value="1"/>
</dbReference>
<dbReference type="PROSITE" id="PS00107">
    <property type="entry name" value="PROTEIN_KINASE_ATP"/>
    <property type="match status" value="1"/>
</dbReference>
<accession>A0ABV9GAM9</accession>
<keyword evidence="2" id="KW-0723">Serine/threonine-protein kinase</keyword>
<dbReference type="InterPro" id="IPR000719">
    <property type="entry name" value="Prot_kinase_dom"/>
</dbReference>
<evidence type="ECO:0000256" key="9">
    <source>
        <dbReference type="SAM" id="Phobius"/>
    </source>
</evidence>
<evidence type="ECO:0000256" key="3">
    <source>
        <dbReference type="ARBA" id="ARBA00022679"/>
    </source>
</evidence>
<dbReference type="Proteomes" id="UP001595993">
    <property type="component" value="Unassembled WGS sequence"/>
</dbReference>
<keyword evidence="12" id="KW-1185">Reference proteome</keyword>
<evidence type="ECO:0000256" key="4">
    <source>
        <dbReference type="ARBA" id="ARBA00022741"/>
    </source>
</evidence>
<evidence type="ECO:0000256" key="6">
    <source>
        <dbReference type="ARBA" id="ARBA00022840"/>
    </source>
</evidence>
<feature type="domain" description="Protein kinase" evidence="10">
    <location>
        <begin position="5"/>
        <end position="261"/>
    </location>
</feature>
<evidence type="ECO:0000256" key="5">
    <source>
        <dbReference type="ARBA" id="ARBA00022777"/>
    </source>
</evidence>
<evidence type="ECO:0000313" key="12">
    <source>
        <dbReference type="Proteomes" id="UP001595993"/>
    </source>
</evidence>
<proteinExistence type="predicted"/>
<dbReference type="InterPro" id="IPR008271">
    <property type="entry name" value="Ser/Thr_kinase_AS"/>
</dbReference>
<evidence type="ECO:0000256" key="2">
    <source>
        <dbReference type="ARBA" id="ARBA00022527"/>
    </source>
</evidence>
<dbReference type="SUPFAM" id="SSF56112">
    <property type="entry name" value="Protein kinase-like (PK-like)"/>
    <property type="match status" value="1"/>
</dbReference>
<dbReference type="RefSeq" id="WP_381200360.1">
    <property type="nucleotide sequence ID" value="NZ_JBHSFE010000022.1"/>
</dbReference>
<dbReference type="GO" id="GO:0004674">
    <property type="term" value="F:protein serine/threonine kinase activity"/>
    <property type="evidence" value="ECO:0007669"/>
    <property type="project" value="UniProtKB-EC"/>
</dbReference>
<feature type="region of interest" description="Disordered" evidence="8">
    <location>
        <begin position="332"/>
        <end position="394"/>
    </location>
</feature>
<dbReference type="InterPro" id="IPR017441">
    <property type="entry name" value="Protein_kinase_ATP_BS"/>
</dbReference>
<sequence>MAERYRLNEPVGRGAMGEVWRATDQTLGRPVAVKLLRADDGGAEASEQFGMEAQTAARLNHPHVVSMYDFGCHDGQFYLVMELVDGWSLAQELAAHGPLDPQEAAAIGTQMAAGLSAAHLQGVIHRDIKPGNIMLTADRIVKITDFGIARFTDDASHTLAATGKILGTGAYLAPERAVGRPAMPASDVYALGCVLYELLTGRPPFLGENTPAVVLQHVNAAPIPPDQLRPEIPGALSDHLLLLLAKDPAQRPTAEQAAGWLATVERHLDQAPPTDTVSPAAWPVPPASAHPPLSMRSRRAAGRPSRAVIGIAGAVAFAVAAVIGAAVISGDDDPSAPGNTAPSPSTPPSEPPLSDAPSAMPSPELSSSASDDDEDEEDEPGKQRKKGRGKRGDD</sequence>
<evidence type="ECO:0000256" key="1">
    <source>
        <dbReference type="ARBA" id="ARBA00012513"/>
    </source>
</evidence>
<dbReference type="PROSITE" id="PS50011">
    <property type="entry name" value="PROTEIN_KINASE_DOM"/>
    <property type="match status" value="1"/>
</dbReference>
<dbReference type="EC" id="2.7.11.1" evidence="1"/>
<keyword evidence="5 11" id="KW-0418">Kinase</keyword>
<keyword evidence="3 11" id="KW-0808">Transferase</keyword>
<keyword evidence="6 7" id="KW-0067">ATP-binding</keyword>
<dbReference type="Gene3D" id="3.30.200.20">
    <property type="entry name" value="Phosphorylase Kinase, domain 1"/>
    <property type="match status" value="1"/>
</dbReference>
<keyword evidence="9" id="KW-1133">Transmembrane helix</keyword>
<dbReference type="EMBL" id="JBHSFE010000022">
    <property type="protein sequence ID" value="MFC4611351.1"/>
    <property type="molecule type" value="Genomic_DNA"/>
</dbReference>
<feature type="region of interest" description="Disordered" evidence="8">
    <location>
        <begin position="270"/>
        <end position="299"/>
    </location>
</feature>